<sequence length="323" mass="34650">MKVLITGGAGFLGQRLAKQLLARGELTGPNGAPRRIDELVLLDVVQAHDFDDARVTARVGDIADRAVLEAAIDARTHAVFHLAAIVSGQAEADFDLGMRINLDASRLLLDVCRARGHRPRVVFTSSVAVYGGALPELVRDDTALEPQSSYGAQKAIAELLLSDYTRRGFVDGRVLRLPTISVRPGRPNAAASSFASGIVREPLNGEQAVCPVPGGTRLWLLSPRRAIDALIAGCELDGAALGNRRAINLPGLSVTVDDMIDALREVAGIEAVKLIRRAEDERVVKIVGSWPGRWDTSRAEALGLAGDASFVDVIRGYLEDERR</sequence>
<feature type="domain" description="NAD-dependent epimerase/dehydratase" evidence="3">
    <location>
        <begin position="3"/>
        <end position="209"/>
    </location>
</feature>
<keyword evidence="2" id="KW-0119">Carbohydrate metabolism</keyword>
<name>A0A0E1VSM6_BURPE</name>
<dbReference type="CDD" id="cd05238">
    <property type="entry name" value="Gne_like_SDR_e"/>
    <property type="match status" value="1"/>
</dbReference>
<evidence type="ECO:0000313" key="4">
    <source>
        <dbReference type="EMBL" id="EET03853.1"/>
    </source>
</evidence>
<dbReference type="InterPro" id="IPR036291">
    <property type="entry name" value="NAD(P)-bd_dom_sf"/>
</dbReference>
<dbReference type="PANTHER" id="PTHR43103">
    <property type="entry name" value="NUCLEOSIDE-DIPHOSPHATE-SUGAR EPIMERASE"/>
    <property type="match status" value="1"/>
</dbReference>
<dbReference type="Gene3D" id="3.40.50.720">
    <property type="entry name" value="NAD(P)-binding Rossmann-like Domain"/>
    <property type="match status" value="1"/>
</dbReference>
<dbReference type="Gene3D" id="3.90.25.10">
    <property type="entry name" value="UDP-galactose 4-epimerase, domain 1"/>
    <property type="match status" value="1"/>
</dbReference>
<dbReference type="Pfam" id="PF01370">
    <property type="entry name" value="Epimerase"/>
    <property type="match status" value="1"/>
</dbReference>
<dbReference type="AlphaFoldDB" id="A0A0E1VSM6"/>
<dbReference type="SUPFAM" id="SSF51735">
    <property type="entry name" value="NAD(P)-binding Rossmann-fold domains"/>
    <property type="match status" value="1"/>
</dbReference>
<keyword evidence="1" id="KW-0521">NADP</keyword>
<dbReference type="Proteomes" id="UP000001812">
    <property type="component" value="Chromosome II"/>
</dbReference>
<dbReference type="InterPro" id="IPR050005">
    <property type="entry name" value="DenD"/>
</dbReference>
<evidence type="ECO:0000259" key="3">
    <source>
        <dbReference type="Pfam" id="PF01370"/>
    </source>
</evidence>
<organism evidence="4">
    <name type="scientific">Burkholderia pseudomallei 1710a</name>
    <dbReference type="NCBI Taxonomy" id="320371"/>
    <lineage>
        <taxon>Bacteria</taxon>
        <taxon>Pseudomonadati</taxon>
        <taxon>Pseudomonadota</taxon>
        <taxon>Betaproteobacteria</taxon>
        <taxon>Burkholderiales</taxon>
        <taxon>Burkholderiaceae</taxon>
        <taxon>Burkholderia</taxon>
        <taxon>pseudomallei group</taxon>
    </lineage>
</organism>
<proteinExistence type="predicted"/>
<gene>
    <name evidence="4" type="ORF">BURPS1710A_A1171</name>
</gene>
<dbReference type="HOGENOM" id="CLU_007383_19_0_4"/>
<dbReference type="InterPro" id="IPR001509">
    <property type="entry name" value="Epimerase_deHydtase"/>
</dbReference>
<dbReference type="GeneID" id="93063597"/>
<dbReference type="PANTHER" id="PTHR43103:SF3">
    <property type="entry name" value="ADP-L-GLYCERO-D-MANNO-HEPTOSE-6-EPIMERASE"/>
    <property type="match status" value="1"/>
</dbReference>
<evidence type="ECO:0000256" key="2">
    <source>
        <dbReference type="ARBA" id="ARBA00023277"/>
    </source>
</evidence>
<protein>
    <submittedName>
        <fullName evidence="4">NAD-dependent epimerase/dehydratase family protein</fullName>
    </submittedName>
</protein>
<dbReference type="NCBIfam" id="NF043036">
    <property type="entry name" value="ErythonDh"/>
    <property type="match status" value="1"/>
</dbReference>
<dbReference type="RefSeq" id="WP_004194986.1">
    <property type="nucleotide sequence ID" value="NZ_CM000833.1"/>
</dbReference>
<accession>A0A0E1VSM6</accession>
<reference evidence="4" key="1">
    <citation type="submission" date="2009-05" db="EMBL/GenBank/DDBJ databases">
        <authorList>
            <person name="Harkins D.M."/>
            <person name="DeShazer D."/>
            <person name="Woods D.E."/>
            <person name="Brinkac L.M."/>
            <person name="Brown K.A."/>
            <person name="Hung G.C."/>
            <person name="Tuanyok A."/>
            <person name="Zhang B."/>
            <person name="Nierman W.C."/>
        </authorList>
    </citation>
    <scope>NUCLEOTIDE SEQUENCE [LARGE SCALE GENOMIC DNA]</scope>
    <source>
        <strain evidence="4">1710a</strain>
    </source>
</reference>
<dbReference type="GO" id="GO:0016491">
    <property type="term" value="F:oxidoreductase activity"/>
    <property type="evidence" value="ECO:0007669"/>
    <property type="project" value="InterPro"/>
</dbReference>
<evidence type="ECO:0000256" key="1">
    <source>
        <dbReference type="ARBA" id="ARBA00022857"/>
    </source>
</evidence>
<dbReference type="EMBL" id="CM000833">
    <property type="protein sequence ID" value="EET03853.1"/>
    <property type="molecule type" value="Genomic_DNA"/>
</dbReference>